<name>A0A565AVG9_9BRAS</name>
<dbReference type="InterPro" id="IPR035669">
    <property type="entry name" value="SGNH_plant_lipase-like"/>
</dbReference>
<evidence type="ECO:0000256" key="4">
    <source>
        <dbReference type="ARBA" id="ARBA00023180"/>
    </source>
</evidence>
<proteinExistence type="inferred from homology"/>
<evidence type="ECO:0000256" key="5">
    <source>
        <dbReference type="SAM" id="SignalP"/>
    </source>
</evidence>
<keyword evidence="2 5" id="KW-0732">Signal</keyword>
<dbReference type="FunFam" id="3.40.50.1110:FF:000003">
    <property type="entry name" value="GDSL esterase/lipase APG"/>
    <property type="match status" value="2"/>
</dbReference>
<evidence type="ECO:0000313" key="7">
    <source>
        <dbReference type="Proteomes" id="UP000489600"/>
    </source>
</evidence>
<dbReference type="PANTHER" id="PTHR22835:SF683">
    <property type="entry name" value="OS05G0506800 PROTEIN"/>
    <property type="match status" value="1"/>
</dbReference>
<dbReference type="AlphaFoldDB" id="A0A565AVG9"/>
<evidence type="ECO:0000256" key="3">
    <source>
        <dbReference type="ARBA" id="ARBA00022801"/>
    </source>
</evidence>
<gene>
    <name evidence="6" type="ORF">ANE_LOCUS3349</name>
</gene>
<comment type="caution">
    <text evidence="6">The sequence shown here is derived from an EMBL/GenBank/DDBJ whole genome shotgun (WGS) entry which is preliminary data.</text>
</comment>
<feature type="chain" id="PRO_5021817451" description="SGNH hydrolase-type esterase domain-containing protein" evidence="5">
    <location>
        <begin position="28"/>
        <end position="741"/>
    </location>
</feature>
<evidence type="ECO:0000256" key="1">
    <source>
        <dbReference type="ARBA" id="ARBA00008668"/>
    </source>
</evidence>
<dbReference type="InterPro" id="IPR001087">
    <property type="entry name" value="GDSL"/>
</dbReference>
<dbReference type="InterPro" id="IPR036514">
    <property type="entry name" value="SGNH_hydro_sf"/>
</dbReference>
<sequence>MASQDSHMLMMLVSFFLSTLLVTTVHSKPQCRNFESIISFGDSLADTGNLIGLSTPYDLPESAFPPYGETFFHHPSGRFSNGRLVIDFIAEFLGLPHVPPFYGSHNVNFEKGVNFAVGGATALNCSFLLEKRGIHCPHRNISLGVQLQSFKETLPNLCASPSNCRDMIGNALILMGEIGGNDYNYPFFDRKNIEEVKDLVPLVITTISSAITELVEIGGRTFLVPGDFPLGCSVAYLTLYQTSNKDEYDPVTGCLKWLNEFSEYYNSQLQAELNRLRKLYPPVTIIYGDYYNALLRLFEEPFKFGLMNRPLSACCGLGGPYNFNFSTICGTVGIECCSDPSKYVNWDGIHLTEAAYRWISEGLLEGPYAIPRFDWSCISSKCRNFKSIISFGDSIADTGNLVALSDPNSLPHVAFPPYGETFFHHPTGRFSNGRLVIDFIAEFLGLPLVPPFYGSQSVNFVKGVNFAVGGATALEQSFLEDRGIHFPYTNVSLGVQLKSFKESLPNLYGSPSDCRDMIENALILMGEIGGNDYNYAFFVGKSVEEIKELVPLVITTISSAITELIGMGGRTFLVPGEFPLGCSVAYLTLYKTSNMEEFDPLTGCLTWLNKFGEYHSDQLQAELIRLQKLYPHVNIIYGDYYNAMLRIFQEPTKFGFINRPLPSCCGVGGTYNYTVGVQCGIGVVECCSDPSKYVNWDGVHLTEAAYRLLADGLLNGPYAIPPFDWSCLSSEIKNKESLDTE</sequence>
<evidence type="ECO:0000256" key="2">
    <source>
        <dbReference type="ARBA" id="ARBA00022729"/>
    </source>
</evidence>
<dbReference type="GO" id="GO:0016788">
    <property type="term" value="F:hydrolase activity, acting on ester bonds"/>
    <property type="evidence" value="ECO:0007669"/>
    <property type="project" value="InterPro"/>
</dbReference>
<reference evidence="6" key="1">
    <citation type="submission" date="2019-07" db="EMBL/GenBank/DDBJ databases">
        <authorList>
            <person name="Dittberner H."/>
        </authorList>
    </citation>
    <scope>NUCLEOTIDE SEQUENCE [LARGE SCALE GENOMIC DNA]</scope>
</reference>
<dbReference type="PANTHER" id="PTHR22835">
    <property type="entry name" value="ZINC FINGER FYVE DOMAIN CONTAINING PROTEIN"/>
    <property type="match status" value="1"/>
</dbReference>
<dbReference type="Proteomes" id="UP000489600">
    <property type="component" value="Unassembled WGS sequence"/>
</dbReference>
<keyword evidence="7" id="KW-1185">Reference proteome</keyword>
<evidence type="ECO:0008006" key="8">
    <source>
        <dbReference type="Google" id="ProtNLM"/>
    </source>
</evidence>
<dbReference type="EMBL" id="CABITT030000001">
    <property type="protein sequence ID" value="VVA92904.1"/>
    <property type="molecule type" value="Genomic_DNA"/>
</dbReference>
<dbReference type="OrthoDB" id="1600564at2759"/>
<dbReference type="SUPFAM" id="SSF52266">
    <property type="entry name" value="SGNH hydrolase"/>
    <property type="match status" value="2"/>
</dbReference>
<comment type="similarity">
    <text evidence="1">Belongs to the 'GDSL' lipolytic enzyme family.</text>
</comment>
<evidence type="ECO:0000313" key="6">
    <source>
        <dbReference type="EMBL" id="VVA92904.1"/>
    </source>
</evidence>
<feature type="signal peptide" evidence="5">
    <location>
        <begin position="1"/>
        <end position="27"/>
    </location>
</feature>
<keyword evidence="3" id="KW-0378">Hydrolase</keyword>
<protein>
    <recommendedName>
        <fullName evidence="8">SGNH hydrolase-type esterase domain-containing protein</fullName>
    </recommendedName>
</protein>
<dbReference type="Pfam" id="PF00657">
    <property type="entry name" value="Lipase_GDSL"/>
    <property type="match status" value="2"/>
</dbReference>
<organism evidence="6 7">
    <name type="scientific">Arabis nemorensis</name>
    <dbReference type="NCBI Taxonomy" id="586526"/>
    <lineage>
        <taxon>Eukaryota</taxon>
        <taxon>Viridiplantae</taxon>
        <taxon>Streptophyta</taxon>
        <taxon>Embryophyta</taxon>
        <taxon>Tracheophyta</taxon>
        <taxon>Spermatophyta</taxon>
        <taxon>Magnoliopsida</taxon>
        <taxon>eudicotyledons</taxon>
        <taxon>Gunneridae</taxon>
        <taxon>Pentapetalae</taxon>
        <taxon>rosids</taxon>
        <taxon>malvids</taxon>
        <taxon>Brassicales</taxon>
        <taxon>Brassicaceae</taxon>
        <taxon>Arabideae</taxon>
        <taxon>Arabis</taxon>
    </lineage>
</organism>
<accession>A0A565AVG9</accession>
<keyword evidence="4" id="KW-0325">Glycoprotein</keyword>
<dbReference type="Gene3D" id="3.40.50.1110">
    <property type="entry name" value="SGNH hydrolase"/>
    <property type="match status" value="2"/>
</dbReference>
<dbReference type="CDD" id="cd01837">
    <property type="entry name" value="SGNH_plant_lipase_like"/>
    <property type="match status" value="2"/>
</dbReference>